<evidence type="ECO:0000256" key="1">
    <source>
        <dbReference type="SAM" id="MobiDB-lite"/>
    </source>
</evidence>
<dbReference type="OrthoDB" id="414826at2759"/>
<dbReference type="RefSeq" id="XP_018013318.1">
    <property type="nucleotide sequence ID" value="XM_018157829.2"/>
</dbReference>
<dbReference type="InterPro" id="IPR035940">
    <property type="entry name" value="CAP_sf"/>
</dbReference>
<feature type="region of interest" description="Disordered" evidence="1">
    <location>
        <begin position="233"/>
        <end position="252"/>
    </location>
</feature>
<evidence type="ECO:0000313" key="4">
    <source>
        <dbReference type="Proteomes" id="UP000694843"/>
    </source>
</evidence>
<dbReference type="PRINTS" id="PR00837">
    <property type="entry name" value="V5TPXLIKE"/>
</dbReference>
<dbReference type="OMA" id="NISTCTV"/>
<keyword evidence="4" id="KW-1185">Reference proteome</keyword>
<dbReference type="KEGG" id="hazt:108670361"/>
<dbReference type="AlphaFoldDB" id="A0A8B7NI58"/>
<accession>A0A8B7NI58</accession>
<dbReference type="GO" id="GO:0005576">
    <property type="term" value="C:extracellular region"/>
    <property type="evidence" value="ECO:0007669"/>
    <property type="project" value="InterPro"/>
</dbReference>
<feature type="signal peptide" evidence="2">
    <location>
        <begin position="1"/>
        <end position="22"/>
    </location>
</feature>
<feature type="chain" id="PRO_5034118127" evidence="2">
    <location>
        <begin position="23"/>
        <end position="595"/>
    </location>
</feature>
<name>A0A8B7NI58_HYAAZ</name>
<dbReference type="InterPro" id="IPR018244">
    <property type="entry name" value="Allrgn_V5/Tpx1_CS"/>
</dbReference>
<dbReference type="Proteomes" id="UP000694843">
    <property type="component" value="Unplaced"/>
</dbReference>
<reference evidence="5" key="1">
    <citation type="submission" date="2025-08" db="UniProtKB">
        <authorList>
            <consortium name="RefSeq"/>
        </authorList>
    </citation>
    <scope>IDENTIFICATION</scope>
    <source>
        <tissue evidence="5">Whole organism</tissue>
    </source>
</reference>
<sequence>MYFTFIIIALFGLASNLTPAGATNADLQLEYPGLQCIYNDYLYTDGQTIEVFRGACSKLVCRVVPSSFGIGFTSRIFLENLDRCQCSIITPRIPFPLVTLNKVIGAAENLVDKTVSNIVSNFYIGRDQGCYFNNTFVKMNEFVEHLPSKCALLQCNIHDGRPVIELFVKSICFCRATPDPTTTVTVTASPTVTATASPSPTSTTSSPGTTATTSTSTLPTVTVTATASPVPTSTVTITASPSSTTSSFPSSTITVTVTATPTSIITVTVTPTATTASSTSTTATTASSTSTTATTATSTSTTAPTSTSTSTTATTATSTTNASATTSSISGFSRRAGLVAVEEDGGGCDAYSSVSTRHSMCLPPNQRCSVLASGVPAAAKKAIVAAHNSYRVKVARGWESRGLNGPQPEAANLYQLSWNEELARIAQAWAFQCQLLSDCYECRAPITRPYTFTGQNVHQLLAVSSRHSHSNRMNAAREWGIVIDSWYSEVAHVDENIVRSFTPVSQNQTIGHYTQMLWASTYEIGCGQVTFGPCVEFVNNAPAFREKCQIFVCNYGPAGNLITQPIYSIGPAASQCLHGPSQQFSELCSPKPSWN</sequence>
<feature type="domain" description="SCP" evidence="3">
    <location>
        <begin position="378"/>
        <end position="563"/>
    </location>
</feature>
<dbReference type="InterPro" id="IPR014044">
    <property type="entry name" value="CAP_dom"/>
</dbReference>
<keyword evidence="2" id="KW-0732">Signal</keyword>
<dbReference type="PRINTS" id="PR00838">
    <property type="entry name" value="V5ALLERGEN"/>
</dbReference>
<dbReference type="CDD" id="cd05380">
    <property type="entry name" value="CAP_euk"/>
    <property type="match status" value="1"/>
</dbReference>
<protein>
    <submittedName>
        <fullName evidence="5">Uncharacterized protein LOC108670361</fullName>
    </submittedName>
</protein>
<gene>
    <name evidence="5" type="primary">LOC108670361</name>
</gene>
<dbReference type="Pfam" id="PF00188">
    <property type="entry name" value="CAP"/>
    <property type="match status" value="1"/>
</dbReference>
<feature type="region of interest" description="Disordered" evidence="1">
    <location>
        <begin position="192"/>
        <end position="225"/>
    </location>
</feature>
<dbReference type="InterPro" id="IPR001283">
    <property type="entry name" value="CRISP-related"/>
</dbReference>
<dbReference type="PROSITE" id="PS01010">
    <property type="entry name" value="CRISP_2"/>
    <property type="match status" value="1"/>
</dbReference>
<evidence type="ECO:0000259" key="3">
    <source>
        <dbReference type="SMART" id="SM00198"/>
    </source>
</evidence>
<proteinExistence type="predicted"/>
<dbReference type="InterPro" id="IPR002413">
    <property type="entry name" value="V5_allergen-like"/>
</dbReference>
<dbReference type="SUPFAM" id="SSF55797">
    <property type="entry name" value="PR-1-like"/>
    <property type="match status" value="1"/>
</dbReference>
<dbReference type="PANTHER" id="PTHR10334">
    <property type="entry name" value="CYSTEINE-RICH SECRETORY PROTEIN-RELATED"/>
    <property type="match status" value="1"/>
</dbReference>
<dbReference type="GeneID" id="108670361"/>
<dbReference type="Gene3D" id="3.40.33.10">
    <property type="entry name" value="CAP"/>
    <property type="match status" value="1"/>
</dbReference>
<evidence type="ECO:0000256" key="2">
    <source>
        <dbReference type="SAM" id="SignalP"/>
    </source>
</evidence>
<evidence type="ECO:0000313" key="5">
    <source>
        <dbReference type="RefSeq" id="XP_018013318.1"/>
    </source>
</evidence>
<dbReference type="PROSITE" id="PS01009">
    <property type="entry name" value="CRISP_1"/>
    <property type="match status" value="1"/>
</dbReference>
<dbReference type="SMART" id="SM00198">
    <property type="entry name" value="SCP"/>
    <property type="match status" value="1"/>
</dbReference>
<feature type="region of interest" description="Disordered" evidence="1">
    <location>
        <begin position="273"/>
        <end position="327"/>
    </location>
</feature>
<organism evidence="4 5">
    <name type="scientific">Hyalella azteca</name>
    <name type="common">Amphipod</name>
    <dbReference type="NCBI Taxonomy" id="294128"/>
    <lineage>
        <taxon>Eukaryota</taxon>
        <taxon>Metazoa</taxon>
        <taxon>Ecdysozoa</taxon>
        <taxon>Arthropoda</taxon>
        <taxon>Crustacea</taxon>
        <taxon>Multicrustacea</taxon>
        <taxon>Malacostraca</taxon>
        <taxon>Eumalacostraca</taxon>
        <taxon>Peracarida</taxon>
        <taxon>Amphipoda</taxon>
        <taxon>Senticaudata</taxon>
        <taxon>Talitrida</taxon>
        <taxon>Talitroidea</taxon>
        <taxon>Hyalellidae</taxon>
        <taxon>Hyalella</taxon>
    </lineage>
</organism>